<evidence type="ECO:0000259" key="1">
    <source>
        <dbReference type="PROSITE" id="PS51186"/>
    </source>
</evidence>
<organism evidence="2 3">
    <name type="scientific">Aureibaculum algae</name>
    <dbReference type="NCBI Taxonomy" id="2584122"/>
    <lineage>
        <taxon>Bacteria</taxon>
        <taxon>Pseudomonadati</taxon>
        <taxon>Bacteroidota</taxon>
        <taxon>Flavobacteriia</taxon>
        <taxon>Flavobacteriales</taxon>
        <taxon>Flavobacteriaceae</taxon>
        <taxon>Aureibaculum</taxon>
    </lineage>
</organism>
<reference evidence="2 3" key="1">
    <citation type="submission" date="2019-05" db="EMBL/GenBank/DDBJ databases">
        <title>Algicella ahnfeltiae gen. nov., sp. nov., a novel marine bacterium of the family Flavobacteriaceae isolated from a red alga.</title>
        <authorList>
            <person name="Nedashkovskaya O.I."/>
            <person name="Kukhlevskiy A.D."/>
            <person name="Kim S.-G."/>
            <person name="Zhukova N.V."/>
            <person name="Mikhailov V.V."/>
        </authorList>
    </citation>
    <scope>NUCLEOTIDE SEQUENCE [LARGE SCALE GENOMIC DNA]</scope>
    <source>
        <strain evidence="2 3">10Alg115</strain>
    </source>
</reference>
<proteinExistence type="predicted"/>
<dbReference type="PANTHER" id="PTHR43415:SF5">
    <property type="entry name" value="ACETYLTRANSFERASE"/>
    <property type="match status" value="1"/>
</dbReference>
<keyword evidence="3" id="KW-1185">Reference proteome</keyword>
<evidence type="ECO:0000313" key="3">
    <source>
        <dbReference type="Proteomes" id="UP000306229"/>
    </source>
</evidence>
<dbReference type="SUPFAM" id="SSF55729">
    <property type="entry name" value="Acyl-CoA N-acyltransferases (Nat)"/>
    <property type="match status" value="1"/>
</dbReference>
<gene>
    <name evidence="2" type="ORF">FF125_14295</name>
</gene>
<dbReference type="Gene3D" id="3.40.630.30">
    <property type="match status" value="1"/>
</dbReference>
<dbReference type="AlphaFoldDB" id="A0A5B7TXZ8"/>
<accession>A0A5B7TXZ8</accession>
<dbReference type="KEGG" id="fbe:FF125_14295"/>
<feature type="domain" description="N-acetyltransferase" evidence="1">
    <location>
        <begin position="2"/>
        <end position="161"/>
    </location>
</feature>
<name>A0A5B7TXZ8_9FLAO</name>
<dbReference type="InterPro" id="IPR016181">
    <property type="entry name" value="Acyl_CoA_acyltransferase"/>
</dbReference>
<keyword evidence="2" id="KW-0808">Transferase</keyword>
<dbReference type="OrthoDB" id="9811523at2"/>
<dbReference type="InterPro" id="IPR000182">
    <property type="entry name" value="GNAT_dom"/>
</dbReference>
<dbReference type="PROSITE" id="PS51186">
    <property type="entry name" value="GNAT"/>
    <property type="match status" value="1"/>
</dbReference>
<sequence>MIHLEKFNQSDYNRLINWITSEEQMVLFSGQIFDYPITNSQLDRYLDCTDRLVYKAIQTDTNEVIGHAELNAINVRSSSARICRVLIGDKNARNKGIGSLIIKELVRIGFTELKLHRIDLGVHDFNTQALKCYEKCGFKIEGLLKDNMKFGTEFWSSYNMSLLNNKI</sequence>
<dbReference type="CDD" id="cd04301">
    <property type="entry name" value="NAT_SF"/>
    <property type="match status" value="1"/>
</dbReference>
<protein>
    <submittedName>
        <fullName evidence="2">GNAT family N-acetyltransferase</fullName>
    </submittedName>
</protein>
<dbReference type="RefSeq" id="WP_138950402.1">
    <property type="nucleotide sequence ID" value="NZ_CP040749.1"/>
</dbReference>
<dbReference type="EMBL" id="CP040749">
    <property type="protein sequence ID" value="QCX39552.1"/>
    <property type="molecule type" value="Genomic_DNA"/>
</dbReference>
<dbReference type="Proteomes" id="UP000306229">
    <property type="component" value="Chromosome"/>
</dbReference>
<dbReference type="Pfam" id="PF00583">
    <property type="entry name" value="Acetyltransf_1"/>
    <property type="match status" value="1"/>
</dbReference>
<evidence type="ECO:0000313" key="2">
    <source>
        <dbReference type="EMBL" id="QCX39552.1"/>
    </source>
</evidence>
<dbReference type="PANTHER" id="PTHR43415">
    <property type="entry name" value="SPERMIDINE N(1)-ACETYLTRANSFERASE"/>
    <property type="match status" value="1"/>
</dbReference>
<dbReference type="GO" id="GO:0016747">
    <property type="term" value="F:acyltransferase activity, transferring groups other than amino-acyl groups"/>
    <property type="evidence" value="ECO:0007669"/>
    <property type="project" value="InterPro"/>
</dbReference>